<keyword evidence="3 7" id="KW-0812">Transmembrane</keyword>
<evidence type="ECO:0000259" key="8">
    <source>
        <dbReference type="Pfam" id="PF06738"/>
    </source>
</evidence>
<evidence type="ECO:0000256" key="7">
    <source>
        <dbReference type="SAM" id="Phobius"/>
    </source>
</evidence>
<proteinExistence type="inferred from homology"/>
<comment type="similarity">
    <text evidence="6">Belongs to the ThrE exporter (TC 2.A.79) family.</text>
</comment>
<comment type="subcellular location">
    <subcellularLocation>
        <location evidence="1">Cell membrane</location>
        <topology evidence="1">Multi-pass membrane protein</topology>
    </subcellularLocation>
</comment>
<feature type="transmembrane region" description="Helical" evidence="7">
    <location>
        <begin position="182"/>
        <end position="202"/>
    </location>
</feature>
<organism evidence="9 10">
    <name type="scientific">Hungatella hathewayi</name>
    <dbReference type="NCBI Taxonomy" id="154046"/>
    <lineage>
        <taxon>Bacteria</taxon>
        <taxon>Bacillati</taxon>
        <taxon>Bacillota</taxon>
        <taxon>Clostridia</taxon>
        <taxon>Lachnospirales</taxon>
        <taxon>Lachnospiraceae</taxon>
        <taxon>Hungatella</taxon>
    </lineage>
</organism>
<feature type="transmembrane region" description="Helical" evidence="7">
    <location>
        <begin position="247"/>
        <end position="265"/>
    </location>
</feature>
<dbReference type="Pfam" id="PF06738">
    <property type="entry name" value="ThrE"/>
    <property type="match status" value="1"/>
</dbReference>
<dbReference type="GO" id="GO:0022857">
    <property type="term" value="F:transmembrane transporter activity"/>
    <property type="evidence" value="ECO:0007669"/>
    <property type="project" value="InterPro"/>
</dbReference>
<evidence type="ECO:0000256" key="2">
    <source>
        <dbReference type="ARBA" id="ARBA00022475"/>
    </source>
</evidence>
<keyword evidence="5 7" id="KW-0472">Membrane</keyword>
<dbReference type="GO" id="GO:0015744">
    <property type="term" value="P:succinate transport"/>
    <property type="evidence" value="ECO:0007669"/>
    <property type="project" value="TreeGrafter"/>
</dbReference>
<dbReference type="GO" id="GO:0005886">
    <property type="term" value="C:plasma membrane"/>
    <property type="evidence" value="ECO:0007669"/>
    <property type="project" value="UniProtKB-SubCell"/>
</dbReference>
<evidence type="ECO:0000313" key="9">
    <source>
        <dbReference type="EMBL" id="CUP29158.1"/>
    </source>
</evidence>
<evidence type="ECO:0000256" key="4">
    <source>
        <dbReference type="ARBA" id="ARBA00022989"/>
    </source>
</evidence>
<gene>
    <name evidence="9" type="primary">yjjP</name>
    <name evidence="9" type="ORF">ERS852407_05532</name>
</gene>
<dbReference type="PANTHER" id="PTHR34390">
    <property type="entry name" value="UPF0442 PROTEIN YJJB-RELATED"/>
    <property type="match status" value="1"/>
</dbReference>
<name>A0A174M4Q4_9FIRM</name>
<feature type="transmembrane region" description="Helical" evidence="7">
    <location>
        <begin position="134"/>
        <end position="152"/>
    </location>
</feature>
<evidence type="ECO:0000256" key="1">
    <source>
        <dbReference type="ARBA" id="ARBA00004651"/>
    </source>
</evidence>
<dbReference type="InterPro" id="IPR010619">
    <property type="entry name" value="ThrE-like_N"/>
</dbReference>
<accession>A0A174M4Q4</accession>
<feature type="domain" description="Threonine/serine exporter-like N-terminal" evidence="8">
    <location>
        <begin position="26"/>
        <end position="264"/>
    </location>
</feature>
<keyword evidence="2" id="KW-1003">Cell membrane</keyword>
<dbReference type="EMBL" id="CYZE01000024">
    <property type="protein sequence ID" value="CUP29158.1"/>
    <property type="molecule type" value="Genomic_DNA"/>
</dbReference>
<dbReference type="InterPro" id="IPR050539">
    <property type="entry name" value="ThrE_Dicarb/AminoAcid_Exp"/>
</dbReference>
<dbReference type="PANTHER" id="PTHR34390:SF2">
    <property type="entry name" value="SUCCINATE TRANSPORTER SUBUNIT YJJP-RELATED"/>
    <property type="match status" value="1"/>
</dbReference>
<evidence type="ECO:0000313" key="10">
    <source>
        <dbReference type="Proteomes" id="UP000095651"/>
    </source>
</evidence>
<keyword evidence="4 7" id="KW-1133">Transmembrane helix</keyword>
<sequence>MGRSLQRKMNVSCELSGEEQREILDAAMQAGHILLENGAEIFRVEETIDRICHYYGIESGNAFVLSNGIFITSGNEREEIFAKVQHIPVSGVHLNRVAAVNQLSREIVEGRYTIGEVRERLDEIRVMPGKTKTMQILASGVGSACFCMLFGGNFMDSAAAFVSGVLLYFYVLYISGPHLSKIVGNIGGGALVTFLCSVMYLLSVGQHLNFMIIGSIMPLVPGVAFTNAIRDIADGDYISGSVRMLDALLVFFCIAMGVGLVFSLFRGLTGGVML</sequence>
<evidence type="ECO:0000256" key="3">
    <source>
        <dbReference type="ARBA" id="ARBA00022692"/>
    </source>
</evidence>
<evidence type="ECO:0000256" key="5">
    <source>
        <dbReference type="ARBA" id="ARBA00023136"/>
    </source>
</evidence>
<feature type="transmembrane region" description="Helical" evidence="7">
    <location>
        <begin position="158"/>
        <end position="175"/>
    </location>
</feature>
<evidence type="ECO:0000256" key="6">
    <source>
        <dbReference type="ARBA" id="ARBA00034125"/>
    </source>
</evidence>
<feature type="transmembrane region" description="Helical" evidence="7">
    <location>
        <begin position="208"/>
        <end position="226"/>
    </location>
</feature>
<reference evidence="9 10" key="1">
    <citation type="submission" date="2015-09" db="EMBL/GenBank/DDBJ databases">
        <authorList>
            <consortium name="Pathogen Informatics"/>
        </authorList>
    </citation>
    <scope>NUCLEOTIDE SEQUENCE [LARGE SCALE GENOMIC DNA]</scope>
    <source>
        <strain evidence="9 10">2789STDY5608850</strain>
    </source>
</reference>
<protein>
    <submittedName>
        <fullName evidence="9">Membrane spanning protein</fullName>
    </submittedName>
</protein>
<dbReference type="AlphaFoldDB" id="A0A174M4Q4"/>
<dbReference type="Proteomes" id="UP000095651">
    <property type="component" value="Unassembled WGS sequence"/>
</dbReference>